<sequence length="188" mass="20572">MDTNTGTKKTEPGRRTDLEWSLRAAEPADVEAIAELRAVVMRPDLERLGRYDAHRVRQRLRDGFRPEHTSVVLVAGAFAGSAALHPSEDGHWLEHFYLAPAVQGRGLGSAVLRTLLSGTDATGTAVRLNVLRGSPARRLYERHGFTVETQDPTDVFMLRTPRPGRLPSTNPRPSLRPVGGKPPAEPGS</sequence>
<dbReference type="SUPFAM" id="SSF55729">
    <property type="entry name" value="Acyl-CoA N-acyltransferases (Nat)"/>
    <property type="match status" value="1"/>
</dbReference>
<dbReference type="InterPro" id="IPR016181">
    <property type="entry name" value="Acyl_CoA_acyltransferase"/>
</dbReference>
<organism evidence="5 6">
    <name type="scientific">Streptomyces afghaniensis 772</name>
    <dbReference type="NCBI Taxonomy" id="1283301"/>
    <lineage>
        <taxon>Bacteria</taxon>
        <taxon>Bacillati</taxon>
        <taxon>Actinomycetota</taxon>
        <taxon>Actinomycetes</taxon>
        <taxon>Kitasatosporales</taxon>
        <taxon>Streptomycetaceae</taxon>
        <taxon>Streptomyces</taxon>
    </lineage>
</organism>
<keyword evidence="1" id="KW-0808">Transferase</keyword>
<dbReference type="PROSITE" id="PS51186">
    <property type="entry name" value="GNAT"/>
    <property type="match status" value="1"/>
</dbReference>
<feature type="domain" description="N-acetyltransferase" evidence="4">
    <location>
        <begin position="20"/>
        <end position="162"/>
    </location>
</feature>
<protein>
    <recommendedName>
        <fullName evidence="4">N-acetyltransferase domain-containing protein</fullName>
    </recommendedName>
</protein>
<dbReference type="PANTHER" id="PTHR43877">
    <property type="entry name" value="AMINOALKYLPHOSPHONATE N-ACETYLTRANSFERASE-RELATED-RELATED"/>
    <property type="match status" value="1"/>
</dbReference>
<proteinExistence type="predicted"/>
<evidence type="ECO:0000256" key="1">
    <source>
        <dbReference type="ARBA" id="ARBA00022679"/>
    </source>
</evidence>
<dbReference type="EMBL" id="AOPY01001448">
    <property type="protein sequence ID" value="EPJ38695.1"/>
    <property type="molecule type" value="Genomic_DNA"/>
</dbReference>
<dbReference type="Pfam" id="PF13508">
    <property type="entry name" value="Acetyltransf_7"/>
    <property type="match status" value="1"/>
</dbReference>
<dbReference type="HOGENOM" id="CLU_1306852_0_0_11"/>
<comment type="caution">
    <text evidence="5">The sequence shown here is derived from an EMBL/GenBank/DDBJ whole genome shotgun (WGS) entry which is preliminary data.</text>
</comment>
<keyword evidence="6" id="KW-1185">Reference proteome</keyword>
<feature type="region of interest" description="Disordered" evidence="3">
    <location>
        <begin position="161"/>
        <end position="188"/>
    </location>
</feature>
<dbReference type="InterPro" id="IPR050832">
    <property type="entry name" value="Bact_Acetyltransf"/>
</dbReference>
<evidence type="ECO:0000259" key="4">
    <source>
        <dbReference type="PROSITE" id="PS51186"/>
    </source>
</evidence>
<dbReference type="PATRIC" id="fig|1283301.3.peg.4222"/>
<evidence type="ECO:0000313" key="5">
    <source>
        <dbReference type="EMBL" id="EPJ38695.1"/>
    </source>
</evidence>
<evidence type="ECO:0000256" key="3">
    <source>
        <dbReference type="SAM" id="MobiDB-lite"/>
    </source>
</evidence>
<dbReference type="Proteomes" id="UP000015001">
    <property type="component" value="Unassembled WGS sequence"/>
</dbReference>
<dbReference type="AlphaFoldDB" id="S4MSZ0"/>
<dbReference type="GO" id="GO:0016747">
    <property type="term" value="F:acyltransferase activity, transferring groups other than amino-acyl groups"/>
    <property type="evidence" value="ECO:0007669"/>
    <property type="project" value="InterPro"/>
</dbReference>
<reference evidence="5 6" key="1">
    <citation type="submission" date="2013-02" db="EMBL/GenBank/DDBJ databases">
        <title>Draft Genome Sequence of Streptomyces afghaniensis, Which Produces Compounds of the Julimycin B-Complex.</title>
        <authorList>
            <person name="Gruening B.A."/>
            <person name="Praeg A."/>
            <person name="Erxleben A."/>
            <person name="Guenther S."/>
            <person name="Fiedler H.-P."/>
            <person name="Goodfellow M."/>
            <person name="Mueller M."/>
        </authorList>
    </citation>
    <scope>NUCLEOTIDE SEQUENCE [LARGE SCALE GENOMIC DNA]</scope>
    <source>
        <strain evidence="5 6">772</strain>
    </source>
</reference>
<evidence type="ECO:0000313" key="6">
    <source>
        <dbReference type="Proteomes" id="UP000015001"/>
    </source>
</evidence>
<dbReference type="CDD" id="cd04301">
    <property type="entry name" value="NAT_SF"/>
    <property type="match status" value="1"/>
</dbReference>
<dbReference type="Gene3D" id="3.40.630.30">
    <property type="match status" value="1"/>
</dbReference>
<keyword evidence="2" id="KW-0012">Acyltransferase</keyword>
<evidence type="ECO:0000256" key="2">
    <source>
        <dbReference type="ARBA" id="ARBA00023315"/>
    </source>
</evidence>
<dbReference type="PANTHER" id="PTHR43877:SF2">
    <property type="entry name" value="AMINOALKYLPHOSPHONATE N-ACETYLTRANSFERASE-RELATED"/>
    <property type="match status" value="1"/>
</dbReference>
<gene>
    <name evidence="5" type="ORF">STAFG_4251</name>
</gene>
<name>S4MSZ0_9ACTN</name>
<dbReference type="InterPro" id="IPR000182">
    <property type="entry name" value="GNAT_dom"/>
</dbReference>
<accession>S4MSZ0</accession>